<dbReference type="Gene3D" id="3.10.20.420">
    <property type="entry name" value="Bypass-of-forespore C, N-terminal domain"/>
    <property type="match status" value="1"/>
</dbReference>
<dbReference type="STRING" id="930128.SAMN05192532_10153"/>
<dbReference type="InterPro" id="IPR015071">
    <property type="entry name" value="BOFC_N"/>
</dbReference>
<protein>
    <submittedName>
        <fullName evidence="3">Bypass of Forespore C, N terminal</fullName>
    </submittedName>
</protein>
<sequence>MAVMIRWCTLLFVCSSVLTFSTHQAPTTNDGNPAEYELILQQEDKDGNIKTERKKITVWAVEDFWSEYRDWEIIDQNQSRIILRKSHKRS</sequence>
<organism evidence="3 4">
    <name type="scientific">Alteribacillus iranensis</name>
    <dbReference type="NCBI Taxonomy" id="930128"/>
    <lineage>
        <taxon>Bacteria</taxon>
        <taxon>Bacillati</taxon>
        <taxon>Bacillota</taxon>
        <taxon>Bacilli</taxon>
        <taxon>Bacillales</taxon>
        <taxon>Bacillaceae</taxon>
        <taxon>Alteribacillus</taxon>
    </lineage>
</organism>
<dbReference type="EMBL" id="FONT01000001">
    <property type="protein sequence ID" value="SFE27039.1"/>
    <property type="molecule type" value="Genomic_DNA"/>
</dbReference>
<dbReference type="RefSeq" id="WP_091655985.1">
    <property type="nucleotide sequence ID" value="NZ_FONT01000001.1"/>
</dbReference>
<dbReference type="InterPro" id="IPR038118">
    <property type="entry name" value="BOFC_N_sf"/>
</dbReference>
<reference evidence="3 4" key="1">
    <citation type="submission" date="2016-10" db="EMBL/GenBank/DDBJ databases">
        <authorList>
            <person name="de Groot N.N."/>
        </authorList>
    </citation>
    <scope>NUCLEOTIDE SEQUENCE [LARGE SCALE GENOMIC DNA]</scope>
    <source>
        <strain evidence="3 4">DSM 23995</strain>
    </source>
</reference>
<evidence type="ECO:0000313" key="3">
    <source>
        <dbReference type="EMBL" id="SFE27039.1"/>
    </source>
</evidence>
<gene>
    <name evidence="3" type="ORF">SAMN05192532_10153</name>
</gene>
<keyword evidence="1" id="KW-0732">Signal</keyword>
<feature type="signal peptide" evidence="1">
    <location>
        <begin position="1"/>
        <end position="25"/>
    </location>
</feature>
<feature type="chain" id="PRO_5011589188" evidence="1">
    <location>
        <begin position="26"/>
        <end position="90"/>
    </location>
</feature>
<proteinExistence type="predicted"/>
<evidence type="ECO:0000256" key="1">
    <source>
        <dbReference type="SAM" id="SignalP"/>
    </source>
</evidence>
<accession>A0A1I1Z5Q6</accession>
<name>A0A1I1Z5Q6_9BACI</name>
<feature type="domain" description="Bypass-of-forespore C N-terminal" evidence="2">
    <location>
        <begin position="39"/>
        <end position="85"/>
    </location>
</feature>
<evidence type="ECO:0000259" key="2">
    <source>
        <dbReference type="Pfam" id="PF08977"/>
    </source>
</evidence>
<dbReference type="Proteomes" id="UP000199516">
    <property type="component" value="Unassembled WGS sequence"/>
</dbReference>
<dbReference type="Pfam" id="PF08977">
    <property type="entry name" value="BOFC_N"/>
    <property type="match status" value="1"/>
</dbReference>
<evidence type="ECO:0000313" key="4">
    <source>
        <dbReference type="Proteomes" id="UP000199516"/>
    </source>
</evidence>
<dbReference type="AlphaFoldDB" id="A0A1I1Z5Q6"/>
<dbReference type="OrthoDB" id="2678751at2"/>
<keyword evidence="4" id="KW-1185">Reference proteome</keyword>